<dbReference type="Pfam" id="PF13665">
    <property type="entry name" value="Tox-PAAR-like"/>
    <property type="match status" value="1"/>
</dbReference>
<dbReference type="AlphaFoldDB" id="A0AA37IIW1"/>
<reference evidence="2" key="1">
    <citation type="submission" date="2022-09" db="EMBL/GenBank/DDBJ databases">
        <title>Isolation and characterization of 3-chlorobenzoate degrading bacteria from soils in Shizuoka.</title>
        <authorList>
            <person name="Ifat A."/>
            <person name="Ogawa N."/>
            <person name="Kimbara K."/>
            <person name="Moriuchi R."/>
            <person name="Dohra H."/>
            <person name="Shintani M."/>
        </authorList>
    </citation>
    <scope>NUCLEOTIDE SEQUENCE</scope>
    <source>
        <strain evidence="2">19CS4-2</strain>
    </source>
</reference>
<feature type="compositionally biased region" description="Pro residues" evidence="1">
    <location>
        <begin position="12"/>
        <end position="23"/>
    </location>
</feature>
<evidence type="ECO:0000313" key="2">
    <source>
        <dbReference type="EMBL" id="GJH30158.1"/>
    </source>
</evidence>
<protein>
    <submittedName>
        <fullName evidence="2">Uncharacterized protein</fullName>
    </submittedName>
</protein>
<accession>A0AA37IIW1</accession>
<gene>
    <name evidence="2" type="ORF">CBA19CS42_36600</name>
</gene>
<feature type="region of interest" description="Disordered" evidence="1">
    <location>
        <begin position="1"/>
        <end position="67"/>
    </location>
</feature>
<evidence type="ECO:0000313" key="3">
    <source>
        <dbReference type="Proteomes" id="UP001055111"/>
    </source>
</evidence>
<organism evidence="2 3">
    <name type="scientific">Caballeronia novacaledonica</name>
    <dbReference type="NCBI Taxonomy" id="1544861"/>
    <lineage>
        <taxon>Bacteria</taxon>
        <taxon>Pseudomonadati</taxon>
        <taxon>Pseudomonadota</taxon>
        <taxon>Betaproteobacteria</taxon>
        <taxon>Burkholderiales</taxon>
        <taxon>Burkholderiaceae</taxon>
        <taxon>Caballeronia</taxon>
    </lineage>
</organism>
<evidence type="ECO:0000256" key="1">
    <source>
        <dbReference type="SAM" id="MobiDB-lite"/>
    </source>
</evidence>
<comment type="caution">
    <text evidence="2">The sequence shown here is derived from an EMBL/GenBank/DDBJ whole genome shotgun (WGS) entry which is preliminary data.</text>
</comment>
<name>A0AA37IIW1_9BURK</name>
<proteinExistence type="predicted"/>
<feature type="compositionally biased region" description="Basic and acidic residues" evidence="1">
    <location>
        <begin position="47"/>
        <end position="63"/>
    </location>
</feature>
<sequence>MSAMSDVCLSSPSPPAGPIPVPYPNFSKASDTDEGARTVQTGGAEVGIKDKSTYKTSKSDEAATKSPSLGVVTRHIGNTMYFFRMSPSGPRARDELQRPFELDA</sequence>
<dbReference type="Proteomes" id="UP001055111">
    <property type="component" value="Unassembled WGS sequence"/>
</dbReference>
<dbReference type="EMBL" id="BPUS01000032">
    <property type="protein sequence ID" value="GJH30158.1"/>
    <property type="molecule type" value="Genomic_DNA"/>
</dbReference>